<gene>
    <name evidence="1" type="ORF">SAMN02746041_02005</name>
</gene>
<protein>
    <submittedName>
        <fullName evidence="1">Uncharacterized protein</fullName>
    </submittedName>
</protein>
<evidence type="ECO:0000313" key="2">
    <source>
        <dbReference type="Proteomes" id="UP000192783"/>
    </source>
</evidence>
<reference evidence="1 2" key="1">
    <citation type="submission" date="2017-04" db="EMBL/GenBank/DDBJ databases">
        <authorList>
            <person name="Afonso C.L."/>
            <person name="Miller P.J."/>
            <person name="Scott M.A."/>
            <person name="Spackman E."/>
            <person name="Goraichik I."/>
            <person name="Dimitrov K.M."/>
            <person name="Suarez D.L."/>
            <person name="Swayne D.E."/>
        </authorList>
    </citation>
    <scope>NUCLEOTIDE SEQUENCE [LARGE SCALE GENOMIC DNA]</scope>
    <source>
        <strain evidence="1 2">DSM 13146</strain>
    </source>
</reference>
<organism evidence="1 2">
    <name type="scientific">Desulfacinum hydrothermale DSM 13146</name>
    <dbReference type="NCBI Taxonomy" id="1121390"/>
    <lineage>
        <taxon>Bacteria</taxon>
        <taxon>Pseudomonadati</taxon>
        <taxon>Thermodesulfobacteriota</taxon>
        <taxon>Syntrophobacteria</taxon>
        <taxon>Syntrophobacterales</taxon>
        <taxon>Syntrophobacteraceae</taxon>
        <taxon>Desulfacinum</taxon>
    </lineage>
</organism>
<dbReference type="Proteomes" id="UP000192783">
    <property type="component" value="Unassembled WGS sequence"/>
</dbReference>
<keyword evidence="2" id="KW-1185">Reference proteome</keyword>
<dbReference type="STRING" id="1121390.SAMN02746041_02005"/>
<sequence length="81" mass="8668">MPVGTTRRVAPTEGVHRMVLARSFFSHSILRGCAKIALGLFGLSDKCNSTVLSDAFLSFVEAVRNPPLLLKRQAGNTGPAN</sequence>
<evidence type="ECO:0000313" key="1">
    <source>
        <dbReference type="EMBL" id="SMC24470.1"/>
    </source>
</evidence>
<dbReference type="EMBL" id="FWXF01000010">
    <property type="protein sequence ID" value="SMC24470.1"/>
    <property type="molecule type" value="Genomic_DNA"/>
</dbReference>
<name>A0A1W1XKF4_9BACT</name>
<dbReference type="AlphaFoldDB" id="A0A1W1XKF4"/>
<proteinExistence type="predicted"/>
<accession>A0A1W1XKF4</accession>